<dbReference type="AlphaFoldDB" id="A0AAW0GL54"/>
<dbReference type="Proteomes" id="UP001385951">
    <property type="component" value="Unassembled WGS sequence"/>
</dbReference>
<reference evidence="7 8" key="1">
    <citation type="submission" date="2022-09" db="EMBL/GenBank/DDBJ databases">
        <authorList>
            <person name="Palmer J.M."/>
        </authorList>
    </citation>
    <scope>NUCLEOTIDE SEQUENCE [LARGE SCALE GENOMIC DNA]</scope>
    <source>
        <strain evidence="7 8">DSM 7382</strain>
    </source>
</reference>
<dbReference type="PROSITE" id="PS50089">
    <property type="entry name" value="ZF_RING_2"/>
    <property type="match status" value="1"/>
</dbReference>
<dbReference type="EMBL" id="JASBNA010000004">
    <property type="protein sequence ID" value="KAK7692534.1"/>
    <property type="molecule type" value="Genomic_DNA"/>
</dbReference>
<evidence type="ECO:0000313" key="8">
    <source>
        <dbReference type="Proteomes" id="UP001385951"/>
    </source>
</evidence>
<accession>A0AAW0GL54</accession>
<evidence type="ECO:0000313" key="7">
    <source>
        <dbReference type="EMBL" id="KAK7692534.1"/>
    </source>
</evidence>
<keyword evidence="2 4" id="KW-0863">Zinc-finger</keyword>
<dbReference type="GO" id="GO:0008270">
    <property type="term" value="F:zinc ion binding"/>
    <property type="evidence" value="ECO:0007669"/>
    <property type="project" value="UniProtKB-KW"/>
</dbReference>
<dbReference type="InterPro" id="IPR001841">
    <property type="entry name" value="Znf_RING"/>
</dbReference>
<evidence type="ECO:0000259" key="6">
    <source>
        <dbReference type="PROSITE" id="PS50089"/>
    </source>
</evidence>
<keyword evidence="1" id="KW-0479">Metal-binding</keyword>
<name>A0AAW0GL54_9APHY</name>
<dbReference type="InterPro" id="IPR017907">
    <property type="entry name" value="Znf_RING_CS"/>
</dbReference>
<proteinExistence type="predicted"/>
<dbReference type="SUPFAM" id="SSF57850">
    <property type="entry name" value="RING/U-box"/>
    <property type="match status" value="1"/>
</dbReference>
<feature type="region of interest" description="Disordered" evidence="5">
    <location>
        <begin position="159"/>
        <end position="190"/>
    </location>
</feature>
<evidence type="ECO:0000256" key="3">
    <source>
        <dbReference type="ARBA" id="ARBA00022833"/>
    </source>
</evidence>
<evidence type="ECO:0000256" key="4">
    <source>
        <dbReference type="PROSITE-ProRule" id="PRU00175"/>
    </source>
</evidence>
<gene>
    <name evidence="7" type="ORF">QCA50_004164</name>
</gene>
<feature type="compositionally biased region" description="Low complexity" evidence="5">
    <location>
        <begin position="163"/>
        <end position="176"/>
    </location>
</feature>
<evidence type="ECO:0000256" key="1">
    <source>
        <dbReference type="ARBA" id="ARBA00022723"/>
    </source>
</evidence>
<organism evidence="7 8">
    <name type="scientific">Cerrena zonata</name>
    <dbReference type="NCBI Taxonomy" id="2478898"/>
    <lineage>
        <taxon>Eukaryota</taxon>
        <taxon>Fungi</taxon>
        <taxon>Dikarya</taxon>
        <taxon>Basidiomycota</taxon>
        <taxon>Agaricomycotina</taxon>
        <taxon>Agaricomycetes</taxon>
        <taxon>Polyporales</taxon>
        <taxon>Cerrenaceae</taxon>
        <taxon>Cerrena</taxon>
    </lineage>
</organism>
<dbReference type="InterPro" id="IPR013083">
    <property type="entry name" value="Znf_RING/FYVE/PHD"/>
</dbReference>
<protein>
    <recommendedName>
        <fullName evidence="6">RING-type domain-containing protein</fullName>
    </recommendedName>
</protein>
<keyword evidence="8" id="KW-1185">Reference proteome</keyword>
<sequence>MSCPVCCEDGNDWFRLNQCGHLLCGVCVDRITPAICPECRTDFDREFVQKTYLPQLDKDQADKLRQEIHELRHQNEVLVRLYGELEEVANVATEALCKETAVTEELRSTIKGLRENVYSEFNHPSSSSHDNRMPGFDPTHLASPFTDIFDARSFIPSPPSTPSIPESISPSISSAPRIPPEQSCSDGGPHGPWEIVQPPGQYRCELCNYFTHERMERDSDGFEFWYTYREGWSL</sequence>
<dbReference type="Gene3D" id="3.30.40.10">
    <property type="entry name" value="Zinc/RING finger domain, C3HC4 (zinc finger)"/>
    <property type="match status" value="1"/>
</dbReference>
<keyword evidence="3" id="KW-0862">Zinc</keyword>
<evidence type="ECO:0000256" key="2">
    <source>
        <dbReference type="ARBA" id="ARBA00022771"/>
    </source>
</evidence>
<evidence type="ECO:0000256" key="5">
    <source>
        <dbReference type="SAM" id="MobiDB-lite"/>
    </source>
</evidence>
<feature type="domain" description="RING-type" evidence="6">
    <location>
        <begin position="3"/>
        <end position="40"/>
    </location>
</feature>
<dbReference type="SMART" id="SM00184">
    <property type="entry name" value="RING"/>
    <property type="match status" value="1"/>
</dbReference>
<dbReference type="PROSITE" id="PS00518">
    <property type="entry name" value="ZF_RING_1"/>
    <property type="match status" value="1"/>
</dbReference>
<comment type="caution">
    <text evidence="7">The sequence shown here is derived from an EMBL/GenBank/DDBJ whole genome shotgun (WGS) entry which is preliminary data.</text>
</comment>